<accession>A0ABC8LAE9</accession>
<organism evidence="1 2">
    <name type="scientific">Eruca vesicaria subsp. sativa</name>
    <name type="common">Garden rocket</name>
    <name type="synonym">Eruca sativa</name>
    <dbReference type="NCBI Taxonomy" id="29727"/>
    <lineage>
        <taxon>Eukaryota</taxon>
        <taxon>Viridiplantae</taxon>
        <taxon>Streptophyta</taxon>
        <taxon>Embryophyta</taxon>
        <taxon>Tracheophyta</taxon>
        <taxon>Spermatophyta</taxon>
        <taxon>Magnoliopsida</taxon>
        <taxon>eudicotyledons</taxon>
        <taxon>Gunneridae</taxon>
        <taxon>Pentapetalae</taxon>
        <taxon>rosids</taxon>
        <taxon>malvids</taxon>
        <taxon>Brassicales</taxon>
        <taxon>Brassicaceae</taxon>
        <taxon>Brassiceae</taxon>
        <taxon>Eruca</taxon>
    </lineage>
</organism>
<evidence type="ECO:0000313" key="1">
    <source>
        <dbReference type="EMBL" id="CAH8379713.1"/>
    </source>
</evidence>
<sequence>MAEQLIIQSCFWDRVLTKINYQCACGAQIRLMVFRSGQYYMHVDAPHEYPVLVVDYEDEDVFHIQSNHCNVIVQFYCWGEVGYIVF</sequence>
<dbReference type="Proteomes" id="UP001642260">
    <property type="component" value="Unassembled WGS sequence"/>
</dbReference>
<comment type="caution">
    <text evidence="1">The sequence shown here is derived from an EMBL/GenBank/DDBJ whole genome shotgun (WGS) entry which is preliminary data.</text>
</comment>
<evidence type="ECO:0000313" key="2">
    <source>
        <dbReference type="Proteomes" id="UP001642260"/>
    </source>
</evidence>
<name>A0ABC8LAE9_ERUVS</name>
<dbReference type="EMBL" id="CAKOAT010486264">
    <property type="protein sequence ID" value="CAH8379713.1"/>
    <property type="molecule type" value="Genomic_DNA"/>
</dbReference>
<protein>
    <submittedName>
        <fullName evidence="1">Uncharacterized protein</fullName>
    </submittedName>
</protein>
<keyword evidence="2" id="KW-1185">Reference proteome</keyword>
<gene>
    <name evidence="1" type="ORF">ERUC_LOCUS32968</name>
</gene>
<reference evidence="1 2" key="1">
    <citation type="submission" date="2022-03" db="EMBL/GenBank/DDBJ databases">
        <authorList>
            <person name="Macdonald S."/>
            <person name="Ahmed S."/>
            <person name="Newling K."/>
        </authorList>
    </citation>
    <scope>NUCLEOTIDE SEQUENCE [LARGE SCALE GENOMIC DNA]</scope>
</reference>
<proteinExistence type="predicted"/>
<dbReference type="AlphaFoldDB" id="A0ABC8LAE9"/>